<dbReference type="SMART" id="SM00225">
    <property type="entry name" value="BTB"/>
    <property type="match status" value="1"/>
</dbReference>
<dbReference type="PANTHER" id="PTHR45774">
    <property type="entry name" value="BTB/POZ DOMAIN-CONTAINING"/>
    <property type="match status" value="1"/>
</dbReference>
<dbReference type="PROSITE" id="PS50097">
    <property type="entry name" value="BTB"/>
    <property type="match status" value="1"/>
</dbReference>
<evidence type="ECO:0000313" key="1">
    <source>
        <dbReference type="EMBL" id="CAB4032476.1"/>
    </source>
</evidence>
<name>A0A6S7JJ86_PARCT</name>
<dbReference type="SMART" id="SM00875">
    <property type="entry name" value="BACK"/>
    <property type="match status" value="1"/>
</dbReference>
<dbReference type="OrthoDB" id="9979965at2759"/>
<dbReference type="Gene3D" id="1.25.40.420">
    <property type="match status" value="1"/>
</dbReference>
<dbReference type="Gene3D" id="3.30.710.10">
    <property type="entry name" value="Potassium Channel Kv1.1, Chain A"/>
    <property type="match status" value="1"/>
</dbReference>
<proteinExistence type="predicted"/>
<dbReference type="InterPro" id="IPR011333">
    <property type="entry name" value="SKP1/BTB/POZ_sf"/>
</dbReference>
<dbReference type="InterPro" id="IPR011705">
    <property type="entry name" value="BACK"/>
</dbReference>
<accession>A0A6S7JJ86</accession>
<dbReference type="Pfam" id="PF07707">
    <property type="entry name" value="BACK"/>
    <property type="match status" value="1"/>
</dbReference>
<dbReference type="GO" id="GO:0005829">
    <property type="term" value="C:cytosol"/>
    <property type="evidence" value="ECO:0007669"/>
    <property type="project" value="TreeGrafter"/>
</dbReference>
<gene>
    <name evidence="1" type="ORF">PACLA_8A004855</name>
</gene>
<dbReference type="PANTHER" id="PTHR45774:SF3">
    <property type="entry name" value="BTB (POZ) DOMAIN-CONTAINING 2B-RELATED"/>
    <property type="match status" value="1"/>
</dbReference>
<protein>
    <submittedName>
        <fullName evidence="1">BTB POZ domain-containing 6</fullName>
    </submittedName>
</protein>
<dbReference type="InterPro" id="IPR000210">
    <property type="entry name" value="BTB/POZ_dom"/>
</dbReference>
<dbReference type="GO" id="GO:0022008">
    <property type="term" value="P:neurogenesis"/>
    <property type="evidence" value="ECO:0007669"/>
    <property type="project" value="TreeGrafter"/>
</dbReference>
<reference evidence="1" key="1">
    <citation type="submission" date="2020-04" db="EMBL/GenBank/DDBJ databases">
        <authorList>
            <person name="Alioto T."/>
            <person name="Alioto T."/>
            <person name="Gomez Garrido J."/>
        </authorList>
    </citation>
    <scope>NUCLEOTIDE SEQUENCE</scope>
    <source>
        <strain evidence="1">A484AB</strain>
    </source>
</reference>
<dbReference type="SUPFAM" id="SSF54695">
    <property type="entry name" value="POZ domain"/>
    <property type="match status" value="1"/>
</dbReference>
<dbReference type="Proteomes" id="UP001152795">
    <property type="component" value="Unassembled WGS sequence"/>
</dbReference>
<dbReference type="AlphaFoldDB" id="A0A6S7JJ86"/>
<dbReference type="Pfam" id="PF00651">
    <property type="entry name" value="BTB"/>
    <property type="match status" value="1"/>
</dbReference>
<evidence type="ECO:0000313" key="2">
    <source>
        <dbReference type="Proteomes" id="UP001152795"/>
    </source>
</evidence>
<dbReference type="EMBL" id="CACRXK020018435">
    <property type="protein sequence ID" value="CAB4032476.1"/>
    <property type="molecule type" value="Genomic_DNA"/>
</dbReference>
<keyword evidence="2" id="KW-1185">Reference proteome</keyword>
<organism evidence="1 2">
    <name type="scientific">Paramuricea clavata</name>
    <name type="common">Red gorgonian</name>
    <name type="synonym">Violescent sea-whip</name>
    <dbReference type="NCBI Taxonomy" id="317549"/>
    <lineage>
        <taxon>Eukaryota</taxon>
        <taxon>Metazoa</taxon>
        <taxon>Cnidaria</taxon>
        <taxon>Anthozoa</taxon>
        <taxon>Octocorallia</taxon>
        <taxon>Malacalcyonacea</taxon>
        <taxon>Plexauridae</taxon>
        <taxon>Paramuricea</taxon>
    </lineage>
</organism>
<sequence>MASDRLILGQVGSLFNDQLTSDIQFNCTNDLSSKSVLFFVHKNILAAGSDVFRTMFYGKLPQKNPVDLPDADEESLHDFLLFFYTGKCSLTTENVVCILYLARKYIVPFLAKKCFDYLDANFKLENVFVLLQLAFHFEGNELEKKCWQFIDKNTKEAIATEGFSEINQATLLQLVKREPLNIDEVTLYKAIVNWSEAECLRKEMKVNDKNKRDVMGNIIYHIRFASMSHSEFTLNVSEESAILTQAEKIFFHDHFGGANKKSKVWNMSRRDKERDLLCRWGHVAALRRSHRHPERFRVSASRCDSSGH</sequence>
<comment type="caution">
    <text evidence="1">The sequence shown here is derived from an EMBL/GenBank/DDBJ whole genome shotgun (WGS) entry which is preliminary data.</text>
</comment>